<evidence type="ECO:0000256" key="7">
    <source>
        <dbReference type="ARBA" id="ARBA00023157"/>
    </source>
</evidence>
<evidence type="ECO:0000256" key="1">
    <source>
        <dbReference type="ARBA" id="ARBA00022448"/>
    </source>
</evidence>
<dbReference type="PANTHER" id="PTHR13172">
    <property type="entry name" value="MITOCHONDRIAL IMPORT INNER MEMBRANE TRANSLOCASE SUBUNIT TIM9B"/>
    <property type="match status" value="1"/>
</dbReference>
<protein>
    <recommendedName>
        <fullName evidence="8">Mitochondrial import inner membrane translocase subunit</fullName>
    </recommendedName>
</protein>
<keyword evidence="8" id="KW-0999">Mitochondrion inner membrane</keyword>
<keyword evidence="6 8" id="KW-0496">Mitochondrion</keyword>
<reference evidence="10 11" key="1">
    <citation type="journal article" date="2021" name="Comput. Struct. Biotechnol. J.">
        <title>De novo genome assembly of the potent medicinal plant Rehmannia glutinosa using nanopore technology.</title>
        <authorList>
            <person name="Ma L."/>
            <person name="Dong C."/>
            <person name="Song C."/>
            <person name="Wang X."/>
            <person name="Zheng X."/>
            <person name="Niu Y."/>
            <person name="Chen S."/>
            <person name="Feng W."/>
        </authorList>
    </citation>
    <scope>NUCLEOTIDE SEQUENCE [LARGE SCALE GENOMIC DNA]</scope>
    <source>
        <strain evidence="10">DH-2019</strain>
    </source>
</reference>
<feature type="domain" description="Tim10-like" evidence="9">
    <location>
        <begin position="30"/>
        <end position="86"/>
    </location>
</feature>
<keyword evidence="11" id="KW-1185">Reference proteome</keyword>
<organism evidence="10 11">
    <name type="scientific">Rehmannia glutinosa</name>
    <name type="common">Chinese foxglove</name>
    <dbReference type="NCBI Taxonomy" id="99300"/>
    <lineage>
        <taxon>Eukaryota</taxon>
        <taxon>Viridiplantae</taxon>
        <taxon>Streptophyta</taxon>
        <taxon>Embryophyta</taxon>
        <taxon>Tracheophyta</taxon>
        <taxon>Spermatophyta</taxon>
        <taxon>Magnoliopsida</taxon>
        <taxon>eudicotyledons</taxon>
        <taxon>Gunneridae</taxon>
        <taxon>Pentapetalae</taxon>
        <taxon>asterids</taxon>
        <taxon>lamiids</taxon>
        <taxon>Lamiales</taxon>
        <taxon>Orobanchaceae</taxon>
        <taxon>Rehmannieae</taxon>
        <taxon>Rehmannia</taxon>
    </lineage>
</organism>
<evidence type="ECO:0000256" key="3">
    <source>
        <dbReference type="ARBA" id="ARBA00022833"/>
    </source>
</evidence>
<keyword evidence="4 8" id="KW-0653">Protein transport</keyword>
<gene>
    <name evidence="10" type="ORF">DH2020_028266</name>
</gene>
<evidence type="ECO:0000256" key="8">
    <source>
        <dbReference type="RuleBase" id="RU367043"/>
    </source>
</evidence>
<evidence type="ECO:0000259" key="9">
    <source>
        <dbReference type="Pfam" id="PF02953"/>
    </source>
</evidence>
<keyword evidence="8" id="KW-0472">Membrane</keyword>
<keyword evidence="8" id="KW-0143">Chaperone</keyword>
<comment type="function">
    <text evidence="8">Mitochondrial intermembrane chaperone that participates in the import and insertion of some multi-pass transmembrane proteins into the mitochondrial inner membrane. Also required for the transfer of beta-barrel precursors from the TOM complex to the sorting and assembly machinery (SAM complex) of the outer membrane. Acts as a chaperone-like protein that protects the hydrophobic precursors from aggregation and guide them through the mitochondrial intermembrane space.</text>
</comment>
<dbReference type="SUPFAM" id="SSF144122">
    <property type="entry name" value="Tim10-like"/>
    <property type="match status" value="1"/>
</dbReference>
<keyword evidence="7 8" id="KW-1015">Disulfide bond</keyword>
<evidence type="ECO:0000256" key="4">
    <source>
        <dbReference type="ARBA" id="ARBA00022927"/>
    </source>
</evidence>
<proteinExistence type="inferred from homology"/>
<dbReference type="InterPro" id="IPR050673">
    <property type="entry name" value="Mito_inner_translocase_sub"/>
</dbReference>
<keyword evidence="1 8" id="KW-0813">Transport</keyword>
<accession>A0ABR0VUL5</accession>
<dbReference type="InterPro" id="IPR004217">
    <property type="entry name" value="Tim10-like"/>
</dbReference>
<dbReference type="InterPro" id="IPR035427">
    <property type="entry name" value="Tim10-like_dom_sf"/>
</dbReference>
<keyword evidence="5 8" id="KW-0811">Translocation</keyword>
<evidence type="ECO:0000256" key="5">
    <source>
        <dbReference type="ARBA" id="ARBA00023010"/>
    </source>
</evidence>
<evidence type="ECO:0000256" key="2">
    <source>
        <dbReference type="ARBA" id="ARBA00022723"/>
    </source>
</evidence>
<dbReference type="Proteomes" id="UP001318860">
    <property type="component" value="Unassembled WGS sequence"/>
</dbReference>
<evidence type="ECO:0000256" key="6">
    <source>
        <dbReference type="ARBA" id="ARBA00023128"/>
    </source>
</evidence>
<comment type="subcellular location">
    <subcellularLocation>
        <location evidence="8">Mitochondrion inner membrane</location>
        <topology evidence="8">Peripheral membrane protein</topology>
        <orientation evidence="8">Intermembrane side</orientation>
    </subcellularLocation>
</comment>
<comment type="caution">
    <text evidence="10">The sequence shown here is derived from an EMBL/GenBank/DDBJ whole genome shotgun (WGS) entry which is preliminary data.</text>
</comment>
<evidence type="ECO:0000313" key="11">
    <source>
        <dbReference type="Proteomes" id="UP001318860"/>
    </source>
</evidence>
<dbReference type="Pfam" id="PF02953">
    <property type="entry name" value="zf-Tim10_DDP"/>
    <property type="match status" value="1"/>
</dbReference>
<dbReference type="Gene3D" id="1.10.287.810">
    <property type="entry name" value="Mitochondrial import inner membrane translocase subunit tim13 like domains"/>
    <property type="match status" value="1"/>
</dbReference>
<keyword evidence="2" id="KW-0479">Metal-binding</keyword>
<comment type="similarity">
    <text evidence="8">Belongs to the small Tim family.</text>
</comment>
<sequence>MDKNLLVADLSSLSEADKAQVSSIVDHFFQIRDSLRTYNALVERCFGDCVDSFYRKSLGKQEENCVRQCTEKFLKHSAKVAMRFAELNEGSSTQ</sequence>
<dbReference type="EMBL" id="JABTTQ020000761">
    <property type="protein sequence ID" value="KAK6137985.1"/>
    <property type="molecule type" value="Genomic_DNA"/>
</dbReference>
<comment type="subunit">
    <text evidence="8">Heterohexamer.</text>
</comment>
<comment type="domain">
    <text evidence="8">The twin CX3C motif contains 4 conserved Cys residues that form 2 disulfide bonds in the mitochondrial intermembrane space.</text>
</comment>
<name>A0ABR0VUL5_REHGL</name>
<keyword evidence="3" id="KW-0862">Zinc</keyword>
<evidence type="ECO:0000313" key="10">
    <source>
        <dbReference type="EMBL" id="KAK6137985.1"/>
    </source>
</evidence>